<keyword evidence="2" id="KW-1185">Reference proteome</keyword>
<dbReference type="EMBL" id="QQRQ01000027">
    <property type="protein sequence ID" value="RFT05803.1"/>
    <property type="molecule type" value="Genomic_DNA"/>
</dbReference>
<keyword evidence="1" id="KW-0378">Hydrolase</keyword>
<name>A0A3E2B185_9FIRM</name>
<comment type="caution">
    <text evidence="1">The sequence shown here is derived from an EMBL/GenBank/DDBJ whole genome shotgun (WGS) entry which is preliminary data.</text>
</comment>
<sequence length="419" mass="49190">MDLDARLLDRCHINKNDEGDRFVGIKADSENAMVYFPVGYQLPETDQEIRRDILHLISVLAEFTDKSDRVLAMKKFEAPQSVDFPINAYMEVINYYLEQNSYYTEKEPVFKTSDRGSIDWAKTIRKQRPLIQSDGSPVYTEYTVRVSSPNDKNLITQIHKYCVYESFQKLGWLFTPDLPPKPTIEKNTKMFLSVLNDKLARTNNDKNKHLFTAMIAVLKYIDEQTNLKQFYFGTDSFEYVWEKLIDRVYGIKDKYKFFPRTRWYLKGKVKENYALEPDSIMLHNGKIYVLDAKYYRYGITGNPMHLPESSSINKQITYGEYIYTQERFKREYGDDVPVYNAFLMPYNSAKNVFGFDSIYGNIGEAKGDWKVGDHNYERVQGIVVDIRYLMYHYTGNHKSKILRLADTIEQALHDNGQMI</sequence>
<organism evidence="1 2">
    <name type="scientific">Evtepia gabavorous</name>
    <dbReference type="NCBI Taxonomy" id="2211183"/>
    <lineage>
        <taxon>Bacteria</taxon>
        <taxon>Bacillati</taxon>
        <taxon>Bacillota</taxon>
        <taxon>Clostridia</taxon>
        <taxon>Eubacteriales</taxon>
        <taxon>Evtepia</taxon>
    </lineage>
</organism>
<dbReference type="AlphaFoldDB" id="A0A3E2B185"/>
<dbReference type="REBASE" id="302518">
    <property type="entry name" value="Eba1738ORF10705P"/>
</dbReference>
<dbReference type="InterPro" id="IPR018579">
    <property type="entry name" value="Restrct_endonuc_II_LlaJI"/>
</dbReference>
<proteinExistence type="predicted"/>
<dbReference type="GO" id="GO:0004519">
    <property type="term" value="F:endonuclease activity"/>
    <property type="evidence" value="ECO:0007669"/>
    <property type="project" value="UniProtKB-KW"/>
</dbReference>
<evidence type="ECO:0000313" key="1">
    <source>
        <dbReference type="EMBL" id="RFT05803.1"/>
    </source>
</evidence>
<keyword evidence="1" id="KW-0255">Endonuclease</keyword>
<reference evidence="1 2" key="1">
    <citation type="submission" date="2018-07" db="EMBL/GenBank/DDBJ databases">
        <title>GABA Modulating Bacteria of the Human Gut Microbiota.</title>
        <authorList>
            <person name="Strandwitz P."/>
            <person name="Kim K.H."/>
            <person name="Terekhova D."/>
            <person name="Liu J.K."/>
            <person name="Sharma A."/>
            <person name="Levering J."/>
            <person name="Mcdonald D."/>
            <person name="Dietrich D."/>
            <person name="Ramadhar T.R."/>
            <person name="Lekbua A."/>
            <person name="Mroue N."/>
            <person name="Liston C."/>
            <person name="Stewart E.J."/>
            <person name="Dubin M.J."/>
            <person name="Zengler K."/>
            <person name="Knight R."/>
            <person name="Gilbert J.A."/>
            <person name="Clardy J."/>
            <person name="Lewis K."/>
        </authorList>
    </citation>
    <scope>NUCLEOTIDE SEQUENCE [LARGE SCALE GENOMIC DNA]</scope>
    <source>
        <strain evidence="1 2">KLE1738</strain>
    </source>
</reference>
<dbReference type="OrthoDB" id="9762266at2"/>
<keyword evidence="1" id="KW-0540">Nuclease</keyword>
<evidence type="ECO:0000313" key="2">
    <source>
        <dbReference type="Proteomes" id="UP000260649"/>
    </source>
</evidence>
<dbReference type="GeneID" id="97996201"/>
<accession>A0A3E2B185</accession>
<dbReference type="Pfam" id="PF09563">
    <property type="entry name" value="RE_LlaJI"/>
    <property type="match status" value="1"/>
</dbReference>
<dbReference type="Proteomes" id="UP000260649">
    <property type="component" value="Unassembled WGS sequence"/>
</dbReference>
<gene>
    <name evidence="1" type="ORF">DV520_10690</name>
</gene>
<protein>
    <submittedName>
        <fullName evidence="1">LlaJI family restriction endonuclease</fullName>
    </submittedName>
</protein>
<dbReference type="RefSeq" id="WP_117142759.1">
    <property type="nucleotide sequence ID" value="NZ_CAKXKJ010000023.1"/>
</dbReference>